<name>A0A933L7I1_9HYPH</name>
<gene>
    <name evidence="1" type="ORF">HY834_18615</name>
</gene>
<dbReference type="AlphaFoldDB" id="A0A933L7I1"/>
<dbReference type="Pfam" id="PF25212">
    <property type="entry name" value="HVO_A0114"/>
    <property type="match status" value="1"/>
</dbReference>
<dbReference type="SUPFAM" id="SSF46785">
    <property type="entry name" value="Winged helix' DNA-binding domain"/>
    <property type="match status" value="1"/>
</dbReference>
<dbReference type="Proteomes" id="UP000782610">
    <property type="component" value="Unassembled WGS sequence"/>
</dbReference>
<evidence type="ECO:0000313" key="1">
    <source>
        <dbReference type="EMBL" id="MBI4923755.1"/>
    </source>
</evidence>
<protein>
    <submittedName>
        <fullName evidence="1">Glycosyl transferase family 1</fullName>
    </submittedName>
</protein>
<accession>A0A933L7I1</accession>
<dbReference type="InterPro" id="IPR036390">
    <property type="entry name" value="WH_DNA-bd_sf"/>
</dbReference>
<keyword evidence="1" id="KW-0808">Transferase</keyword>
<evidence type="ECO:0000313" key="2">
    <source>
        <dbReference type="Proteomes" id="UP000782610"/>
    </source>
</evidence>
<organism evidence="1 2">
    <name type="scientific">Devosia nanyangense</name>
    <dbReference type="NCBI Taxonomy" id="1228055"/>
    <lineage>
        <taxon>Bacteria</taxon>
        <taxon>Pseudomonadati</taxon>
        <taxon>Pseudomonadota</taxon>
        <taxon>Alphaproteobacteria</taxon>
        <taxon>Hyphomicrobiales</taxon>
        <taxon>Devosiaceae</taxon>
        <taxon>Devosia</taxon>
    </lineage>
</organism>
<dbReference type="EMBL" id="JACRAF010000061">
    <property type="protein sequence ID" value="MBI4923755.1"/>
    <property type="molecule type" value="Genomic_DNA"/>
</dbReference>
<proteinExistence type="predicted"/>
<sequence>MRNLRALLSSGKTDPVPRINFVNWELFHRILAPNRMAIIQAMTGAGPLSIREVARRVGRDFKGVHTDVTALLSNGLLEKTEDDLVIFPYDEIHFDFVMRAADQSAA</sequence>
<reference evidence="1" key="1">
    <citation type="submission" date="2020-07" db="EMBL/GenBank/DDBJ databases">
        <title>Huge and variable diversity of episymbiotic CPR bacteria and DPANN archaea in groundwater ecosystems.</title>
        <authorList>
            <person name="He C.Y."/>
            <person name="Keren R."/>
            <person name="Whittaker M."/>
            <person name="Farag I.F."/>
            <person name="Doudna J."/>
            <person name="Cate J.H.D."/>
            <person name="Banfield J.F."/>
        </authorList>
    </citation>
    <scope>NUCLEOTIDE SEQUENCE</scope>
    <source>
        <strain evidence="1">NC_groundwater_1586_Pr3_B-0.1um_66_15</strain>
    </source>
</reference>
<dbReference type="GO" id="GO:0016740">
    <property type="term" value="F:transferase activity"/>
    <property type="evidence" value="ECO:0007669"/>
    <property type="project" value="UniProtKB-KW"/>
</dbReference>
<comment type="caution">
    <text evidence="1">The sequence shown here is derived from an EMBL/GenBank/DDBJ whole genome shotgun (WGS) entry which is preliminary data.</text>
</comment>